<proteinExistence type="predicted"/>
<sequence length="72" mass="8111">MNKLKLKKIVSFLLILIGAVLLIMEIASAKKNYYTQVGGIICLMSGVFLINTNVTSRFSEKTTENQEKNEEE</sequence>
<protein>
    <recommendedName>
        <fullName evidence="2">NfeD integral membrane domain-containing protein</fullName>
    </recommendedName>
</protein>
<evidence type="ECO:0000259" key="2">
    <source>
        <dbReference type="Pfam" id="PF24961"/>
    </source>
</evidence>
<dbReference type="InterPro" id="IPR056739">
    <property type="entry name" value="NfeD_membrane"/>
</dbReference>
<dbReference type="AlphaFoldDB" id="A0A1H7FHM1"/>
<keyword evidence="4" id="KW-1185">Reference proteome</keyword>
<dbReference type="RefSeq" id="WP_091403766.1">
    <property type="nucleotide sequence ID" value="NZ_FOAB01000001.1"/>
</dbReference>
<reference evidence="3 4" key="1">
    <citation type="submission" date="2016-10" db="EMBL/GenBank/DDBJ databases">
        <authorList>
            <person name="de Groot N.N."/>
        </authorList>
    </citation>
    <scope>NUCLEOTIDE SEQUENCE [LARGE SCALE GENOMIC DNA]</scope>
    <source>
        <strain evidence="3 4">DSM 25232</strain>
    </source>
</reference>
<dbReference type="STRING" id="1038014.SAMN04487910_0015"/>
<evidence type="ECO:0000313" key="4">
    <source>
        <dbReference type="Proteomes" id="UP000198521"/>
    </source>
</evidence>
<keyword evidence="1" id="KW-0472">Membrane</keyword>
<dbReference type="EMBL" id="FOAB01000001">
    <property type="protein sequence ID" value="SEK22785.1"/>
    <property type="molecule type" value="Genomic_DNA"/>
</dbReference>
<keyword evidence="1" id="KW-0812">Transmembrane</keyword>
<feature type="domain" description="NfeD integral membrane" evidence="2">
    <location>
        <begin position="4"/>
        <end position="54"/>
    </location>
</feature>
<evidence type="ECO:0000313" key="3">
    <source>
        <dbReference type="EMBL" id="SEK22785.1"/>
    </source>
</evidence>
<name>A0A1H7FHM1_AQUAM</name>
<gene>
    <name evidence="3" type="ORF">SAMN04487910_0015</name>
</gene>
<organism evidence="3 4">
    <name type="scientific">Aquimarina amphilecti</name>
    <dbReference type="NCBI Taxonomy" id="1038014"/>
    <lineage>
        <taxon>Bacteria</taxon>
        <taxon>Pseudomonadati</taxon>
        <taxon>Bacteroidota</taxon>
        <taxon>Flavobacteriia</taxon>
        <taxon>Flavobacteriales</taxon>
        <taxon>Flavobacteriaceae</taxon>
        <taxon>Aquimarina</taxon>
    </lineage>
</organism>
<dbReference type="Proteomes" id="UP000198521">
    <property type="component" value="Unassembled WGS sequence"/>
</dbReference>
<evidence type="ECO:0000256" key="1">
    <source>
        <dbReference type="SAM" id="Phobius"/>
    </source>
</evidence>
<dbReference type="Pfam" id="PF24961">
    <property type="entry name" value="NfeD_membrane"/>
    <property type="match status" value="1"/>
</dbReference>
<dbReference type="OrthoDB" id="1164680at2"/>
<keyword evidence="1" id="KW-1133">Transmembrane helix</keyword>
<feature type="transmembrane region" description="Helical" evidence="1">
    <location>
        <begin position="33"/>
        <end position="51"/>
    </location>
</feature>
<accession>A0A1H7FHM1</accession>
<feature type="transmembrane region" description="Helical" evidence="1">
    <location>
        <begin position="9"/>
        <end position="27"/>
    </location>
</feature>